<dbReference type="PROSITE" id="PS50815">
    <property type="entry name" value="HORMA"/>
    <property type="match status" value="1"/>
</dbReference>
<dbReference type="FunFam" id="3.30.900.10:FF:000003">
    <property type="entry name" value="Mitotic spindle assembly checkpoint protein MAD2B"/>
    <property type="match status" value="1"/>
</dbReference>
<keyword evidence="8" id="KW-1185">Reference proteome</keyword>
<dbReference type="GeneID" id="100313650"/>
<evidence type="ECO:0000256" key="3">
    <source>
        <dbReference type="ARBA" id="ARBA00023242"/>
    </source>
</evidence>
<dbReference type="GO" id="GO:0016035">
    <property type="term" value="C:zeta DNA polymerase complex"/>
    <property type="evidence" value="ECO:0007669"/>
    <property type="project" value="TreeGrafter"/>
</dbReference>
<evidence type="ECO:0000256" key="2">
    <source>
        <dbReference type="ARBA" id="ARBA00022763"/>
    </source>
</evidence>
<name>D1LX60_SACKO</name>
<dbReference type="InterPro" id="IPR003511">
    <property type="entry name" value="HORMA_dom"/>
</dbReference>
<dbReference type="OrthoDB" id="21254at2759"/>
<dbReference type="InterPro" id="IPR036570">
    <property type="entry name" value="HORMA_dom_sf"/>
</dbReference>
<evidence type="ECO:0000256" key="1">
    <source>
        <dbReference type="ARBA" id="ARBA00004123"/>
    </source>
</evidence>
<dbReference type="PANTHER" id="PTHR11842">
    <property type="entry name" value="MITOTIC SPINDLE ASSEMBLY CHECKPOINT PROTEIN MAD2"/>
    <property type="match status" value="1"/>
</dbReference>
<reference evidence="9" key="2">
    <citation type="submission" date="2025-05" db="UniProtKB">
        <authorList>
            <consortium name="RefSeq"/>
        </authorList>
    </citation>
    <scope>IDENTIFICATION</scope>
</reference>
<dbReference type="Gene3D" id="3.30.900.10">
    <property type="entry name" value="HORMA domain"/>
    <property type="match status" value="1"/>
</dbReference>
<dbReference type="Pfam" id="PF02301">
    <property type="entry name" value="HORMA"/>
    <property type="match status" value="1"/>
</dbReference>
<keyword evidence="2" id="KW-0227">DNA damage</keyword>
<evidence type="ECO:0000256" key="4">
    <source>
        <dbReference type="ARBA" id="ARBA00044131"/>
    </source>
</evidence>
<reference evidence="7" key="1">
    <citation type="submission" date="2009-10" db="EMBL/GenBank/DDBJ databases">
        <authorList>
            <person name="Freeman R.M.Jr."/>
            <person name="Wu M.M."/>
            <person name="Gerhart J.J."/>
        </authorList>
    </citation>
    <scope>NUCLEOTIDE SEQUENCE</scope>
</reference>
<protein>
    <recommendedName>
        <fullName evidence="4">Mitotic spindle assembly checkpoint protein MAD2B</fullName>
    </recommendedName>
    <alternativeName>
        <fullName evidence="5">Mitotic arrest deficient 2-like protein 2</fullName>
    </alternativeName>
</protein>
<dbReference type="InterPro" id="IPR045091">
    <property type="entry name" value="Mad2-like"/>
</dbReference>
<organism evidence="7">
    <name type="scientific">Saccoglossus kowalevskii</name>
    <name type="common">Acorn worm</name>
    <dbReference type="NCBI Taxonomy" id="10224"/>
    <lineage>
        <taxon>Eukaryota</taxon>
        <taxon>Metazoa</taxon>
        <taxon>Hemichordata</taxon>
        <taxon>Enteropneusta</taxon>
        <taxon>Harrimaniidae</taxon>
        <taxon>Saccoglossus</taxon>
    </lineage>
</organism>
<dbReference type="Proteomes" id="UP000694865">
    <property type="component" value="Unplaced"/>
</dbReference>
<evidence type="ECO:0000256" key="5">
    <source>
        <dbReference type="ARBA" id="ARBA00044264"/>
    </source>
</evidence>
<dbReference type="RefSeq" id="NP_001161582.1">
    <property type="nucleotide sequence ID" value="NM_001168110.1"/>
</dbReference>
<comment type="subcellular location">
    <subcellularLocation>
        <location evidence="1">Nucleus</location>
    </subcellularLocation>
</comment>
<evidence type="ECO:0000313" key="8">
    <source>
        <dbReference type="Proteomes" id="UP000694865"/>
    </source>
</evidence>
<feature type="domain" description="HORMA" evidence="6">
    <location>
        <begin position="13"/>
        <end position="203"/>
    </location>
</feature>
<dbReference type="AlphaFoldDB" id="D1LX60"/>
<dbReference type="PANTHER" id="PTHR11842:SF10">
    <property type="entry name" value="MITOTIC SPINDLE ASSEMBLY CHECKPOINT PROTEIN MAD2B"/>
    <property type="match status" value="1"/>
</dbReference>
<evidence type="ECO:0000313" key="9">
    <source>
        <dbReference type="RefSeq" id="NP_001161582.1"/>
    </source>
</evidence>
<dbReference type="EMBL" id="GU076037">
    <property type="protein sequence ID" value="ACY92566.1"/>
    <property type="molecule type" value="mRNA"/>
</dbReference>
<gene>
    <name evidence="9" type="primary">LOC100313650</name>
</gene>
<dbReference type="SUPFAM" id="SSF56019">
    <property type="entry name" value="The spindle assembly checkpoint protein mad2"/>
    <property type="match status" value="1"/>
</dbReference>
<accession>D1LX60</accession>
<dbReference type="GO" id="GO:0006974">
    <property type="term" value="P:DNA damage response"/>
    <property type="evidence" value="ECO:0007669"/>
    <property type="project" value="UniProtKB-KW"/>
</dbReference>
<dbReference type="KEGG" id="sko:100313650"/>
<sequence length="211" mass="24263">MASNESHGINVTQVCADILCEFLEVAFHLILYIRELYPPGIFERRKKYNVPVQMSCHPEVNQYITNVLQSVKPLIVKDELHRVVLAVLNSSHQPVERFVFEIAPVIARSLSNDNYLLRLEQSLRAFLLKLNVCDAVLEEIPSDCSFIILVYTKESSVLEIEQTQFIQNFPWIEADKSNYTMNDVKMVPLKAVSSDLIKMQLYAEESKQKIS</sequence>
<evidence type="ECO:0000313" key="7">
    <source>
        <dbReference type="EMBL" id="ACY92566.1"/>
    </source>
</evidence>
<dbReference type="GO" id="GO:0005634">
    <property type="term" value="C:nucleus"/>
    <property type="evidence" value="ECO:0007669"/>
    <property type="project" value="UniProtKB-SubCell"/>
</dbReference>
<proteinExistence type="evidence at transcript level"/>
<keyword evidence="3" id="KW-0539">Nucleus</keyword>
<evidence type="ECO:0000259" key="6">
    <source>
        <dbReference type="PROSITE" id="PS50815"/>
    </source>
</evidence>